<name>A0A9Q8UUR6_PASFU</name>
<dbReference type="EMBL" id="CP090172">
    <property type="protein sequence ID" value="UJO23155.1"/>
    <property type="molecule type" value="Genomic_DNA"/>
</dbReference>
<evidence type="ECO:0000313" key="3">
    <source>
        <dbReference type="Proteomes" id="UP000756132"/>
    </source>
</evidence>
<dbReference type="GeneID" id="71991662"/>
<feature type="compositionally biased region" description="Polar residues" evidence="1">
    <location>
        <begin position="201"/>
        <end position="227"/>
    </location>
</feature>
<organism evidence="2 3">
    <name type="scientific">Passalora fulva</name>
    <name type="common">Tomato leaf mold</name>
    <name type="synonym">Cladosporium fulvum</name>
    <dbReference type="NCBI Taxonomy" id="5499"/>
    <lineage>
        <taxon>Eukaryota</taxon>
        <taxon>Fungi</taxon>
        <taxon>Dikarya</taxon>
        <taxon>Ascomycota</taxon>
        <taxon>Pezizomycotina</taxon>
        <taxon>Dothideomycetes</taxon>
        <taxon>Dothideomycetidae</taxon>
        <taxon>Mycosphaerellales</taxon>
        <taxon>Mycosphaerellaceae</taxon>
        <taxon>Fulvia</taxon>
    </lineage>
</organism>
<evidence type="ECO:0000313" key="2">
    <source>
        <dbReference type="EMBL" id="UJO23155.1"/>
    </source>
</evidence>
<feature type="region of interest" description="Disordered" evidence="1">
    <location>
        <begin position="1"/>
        <end position="25"/>
    </location>
</feature>
<feature type="compositionally biased region" description="Acidic residues" evidence="1">
    <location>
        <begin position="325"/>
        <end position="338"/>
    </location>
</feature>
<dbReference type="OrthoDB" id="3795607at2759"/>
<dbReference type="AlphaFoldDB" id="A0A9Q8UUR6"/>
<dbReference type="RefSeq" id="XP_047767521.1">
    <property type="nucleotide sequence ID" value="XM_047910932.1"/>
</dbReference>
<accession>A0A9Q8UUR6</accession>
<protein>
    <submittedName>
        <fullName evidence="2">Uncharacterized protein</fullName>
    </submittedName>
</protein>
<keyword evidence="3" id="KW-1185">Reference proteome</keyword>
<dbReference type="KEGG" id="ffu:CLAFUR5_11784"/>
<evidence type="ECO:0000256" key="1">
    <source>
        <dbReference type="SAM" id="MobiDB-lite"/>
    </source>
</evidence>
<dbReference type="Proteomes" id="UP000756132">
    <property type="component" value="Chromosome 10"/>
</dbReference>
<reference evidence="2" key="1">
    <citation type="submission" date="2021-12" db="EMBL/GenBank/DDBJ databases">
        <authorList>
            <person name="Zaccaron A."/>
            <person name="Stergiopoulos I."/>
        </authorList>
    </citation>
    <scope>NUCLEOTIDE SEQUENCE</scope>
    <source>
        <strain evidence="2">Race5_Kim</strain>
    </source>
</reference>
<sequence length="362" mass="40488">MPTSTAPSRASRPPTRAISPGDRADLSGFMNETGTEILIAAYLGFQTTGELRKFILSSHFLQYFRLYDEGGVNSVHQKATLASIHGMQKSGKASVDLQDQRRAVDKLCLARPHCAPIPGIYKVSEIVIPGFSPAGADESDLEPYNRGLVLLKAAQYILSPSAVLRRFAKAAWEIGEPAQEFVPLWMRSDRQRAVAAPEEAPSTTRIHVPRSSQRSLPRTSKPSRNSQSARSDSAMYMMSDDEDDEEALPVKEEIEVPQVVEQEEVQKEPDAMDVDTNNQIPTAVATQARPETEKHVVDLVSDDEDNAQPQAPKAKSMKRERPSEMEVEDEDDQEEEEDLELELRKIEIQQRLRQLRKKRKAA</sequence>
<proteinExistence type="predicted"/>
<feature type="region of interest" description="Disordered" evidence="1">
    <location>
        <begin position="301"/>
        <end position="338"/>
    </location>
</feature>
<gene>
    <name evidence="2" type="ORF">CLAFUR5_11784</name>
</gene>
<reference evidence="2" key="2">
    <citation type="journal article" date="2022" name="Microb. Genom.">
        <title>A chromosome-scale genome assembly of the tomato pathogen Cladosporium fulvum reveals a compartmentalized genome architecture and the presence of a dispensable chromosome.</title>
        <authorList>
            <person name="Zaccaron A.Z."/>
            <person name="Chen L.H."/>
            <person name="Samaras A."/>
            <person name="Stergiopoulos I."/>
        </authorList>
    </citation>
    <scope>NUCLEOTIDE SEQUENCE</scope>
    <source>
        <strain evidence="2">Race5_Kim</strain>
    </source>
</reference>
<feature type="region of interest" description="Disordered" evidence="1">
    <location>
        <begin position="193"/>
        <end position="234"/>
    </location>
</feature>